<reference evidence="1 2" key="1">
    <citation type="submission" date="2021-03" db="EMBL/GenBank/DDBJ databases">
        <title>Genomic Encyclopedia of Type Strains, Phase IV (KMG-IV): sequencing the most valuable type-strain genomes for metagenomic binning, comparative biology and taxonomic classification.</title>
        <authorList>
            <person name="Goeker M."/>
        </authorList>
    </citation>
    <scope>NUCLEOTIDE SEQUENCE [LARGE SCALE GENOMIC DNA]</scope>
    <source>
        <strain evidence="1 2">DSM 26806</strain>
    </source>
</reference>
<dbReference type="EMBL" id="JAGGLD010000001">
    <property type="protein sequence ID" value="MBP1999699.1"/>
    <property type="molecule type" value="Genomic_DNA"/>
</dbReference>
<dbReference type="Proteomes" id="UP001519288">
    <property type="component" value="Unassembled WGS sequence"/>
</dbReference>
<evidence type="ECO:0000313" key="2">
    <source>
        <dbReference type="Proteomes" id="UP001519288"/>
    </source>
</evidence>
<comment type="caution">
    <text evidence="1">The sequence shown here is derived from an EMBL/GenBank/DDBJ whole genome shotgun (WGS) entry which is preliminary data.</text>
</comment>
<protein>
    <submittedName>
        <fullName evidence="1">Uncharacterized protein</fullName>
    </submittedName>
</protein>
<keyword evidence="2" id="KW-1185">Reference proteome</keyword>
<proteinExistence type="predicted"/>
<evidence type="ECO:0000313" key="1">
    <source>
        <dbReference type="EMBL" id="MBP1999699.1"/>
    </source>
</evidence>
<name>A0ABS4JDB7_9BACL</name>
<gene>
    <name evidence="1" type="ORF">J2Z69_000718</name>
</gene>
<accession>A0ABS4JDB7</accession>
<sequence>MIDFAKLNTPKGKAEMKQRIEASRKQSQIKEELEHKTARFKGHRLIKLGNCYSLAGDQARYIKNKLEPILID</sequence>
<organism evidence="1 2">
    <name type="scientific">Paenibacillus shirakamiensis</name>
    <dbReference type="NCBI Taxonomy" id="1265935"/>
    <lineage>
        <taxon>Bacteria</taxon>
        <taxon>Bacillati</taxon>
        <taxon>Bacillota</taxon>
        <taxon>Bacilli</taxon>
        <taxon>Bacillales</taxon>
        <taxon>Paenibacillaceae</taxon>
        <taxon>Paenibacillus</taxon>
    </lineage>
</organism>
<dbReference type="RefSeq" id="WP_209859177.1">
    <property type="nucleotide sequence ID" value="NZ_JAGGLD010000001.1"/>
</dbReference>